<dbReference type="AlphaFoldDB" id="A0A2S0WIX5"/>
<dbReference type="OrthoDB" id="3176111at2"/>
<dbReference type="SUPFAM" id="SSF46785">
    <property type="entry name" value="Winged helix' DNA-binding domain"/>
    <property type="match status" value="1"/>
</dbReference>
<dbReference type="GO" id="GO:0003677">
    <property type="term" value="F:DNA binding"/>
    <property type="evidence" value="ECO:0007669"/>
    <property type="project" value="UniProtKB-KW"/>
</dbReference>
<accession>A0A5F2EQF6</accession>
<evidence type="ECO:0000313" key="5">
    <source>
        <dbReference type="Proteomes" id="UP000244384"/>
    </source>
</evidence>
<keyword evidence="2" id="KW-0238">DNA-binding</keyword>
<evidence type="ECO:0000313" key="4">
    <source>
        <dbReference type="EMBL" id="AWB91288.1"/>
    </source>
</evidence>
<evidence type="ECO:0000256" key="2">
    <source>
        <dbReference type="ARBA" id="ARBA00023125"/>
    </source>
</evidence>
<protein>
    <submittedName>
        <fullName evidence="4">MarR family transcriptional regulator</fullName>
    </submittedName>
</protein>
<dbReference type="EMBL" id="CP026952">
    <property type="protein sequence ID" value="AWB91288.1"/>
    <property type="molecule type" value="Genomic_DNA"/>
</dbReference>
<dbReference type="GO" id="GO:0003700">
    <property type="term" value="F:DNA-binding transcription factor activity"/>
    <property type="evidence" value="ECO:0007669"/>
    <property type="project" value="InterPro"/>
</dbReference>
<accession>A0A2S0WIX5</accession>
<sequence length="154" mass="17309">MTQPAGAADGPVSHAIFRVARLHKLLAGQLLRETGLYPNQEQVMMRLWDAGPQRQVDLIRMTDSDAATMTRTVQRLQKAGFVEVARSTQDRRVVMVQASESSHELRPKVERMWKRLEAVTVDGLAPDEREEILRGLEALEDNLLRAADLPDLPS</sequence>
<dbReference type="Gene3D" id="1.10.10.10">
    <property type="entry name" value="Winged helix-like DNA-binding domain superfamily/Winged helix DNA-binding domain"/>
    <property type="match status" value="1"/>
</dbReference>
<dbReference type="Proteomes" id="UP000244384">
    <property type="component" value="Chromosome"/>
</dbReference>
<dbReference type="PANTHER" id="PTHR42756:SF1">
    <property type="entry name" value="TRANSCRIPTIONAL REPRESSOR OF EMRAB OPERON"/>
    <property type="match status" value="1"/>
</dbReference>
<keyword evidence="5" id="KW-1185">Reference proteome</keyword>
<keyword evidence="3" id="KW-0804">Transcription</keyword>
<keyword evidence="1" id="KW-0805">Transcription regulation</keyword>
<name>A0A2S0WIX5_9ACTN</name>
<evidence type="ECO:0000256" key="1">
    <source>
        <dbReference type="ARBA" id="ARBA00023015"/>
    </source>
</evidence>
<dbReference type="PROSITE" id="PS50995">
    <property type="entry name" value="HTH_MARR_2"/>
    <property type="match status" value="1"/>
</dbReference>
<dbReference type="InterPro" id="IPR000835">
    <property type="entry name" value="HTH_MarR-typ"/>
</dbReference>
<dbReference type="SMART" id="SM00347">
    <property type="entry name" value="HTH_MARR"/>
    <property type="match status" value="1"/>
</dbReference>
<dbReference type="InterPro" id="IPR036390">
    <property type="entry name" value="WH_DNA-bd_sf"/>
</dbReference>
<evidence type="ECO:0000256" key="3">
    <source>
        <dbReference type="ARBA" id="ARBA00023163"/>
    </source>
</evidence>
<gene>
    <name evidence="4" type="ORF">C3E78_03095</name>
</gene>
<proteinExistence type="predicted"/>
<reference evidence="5" key="1">
    <citation type="submission" date="2018-01" db="EMBL/GenBank/DDBJ databases">
        <authorList>
            <person name="Li J."/>
        </authorList>
    </citation>
    <scope>NUCLEOTIDE SEQUENCE [LARGE SCALE GENOMIC DNA]</scope>
    <source>
        <strain evidence="5">592</strain>
    </source>
</reference>
<dbReference type="KEGG" id="aez:C3E78_03095"/>
<dbReference type="PANTHER" id="PTHR42756">
    <property type="entry name" value="TRANSCRIPTIONAL REGULATOR, MARR"/>
    <property type="match status" value="1"/>
</dbReference>
<dbReference type="Pfam" id="PF01047">
    <property type="entry name" value="MarR"/>
    <property type="match status" value="1"/>
</dbReference>
<dbReference type="InterPro" id="IPR036388">
    <property type="entry name" value="WH-like_DNA-bd_sf"/>
</dbReference>
<organism evidence="4 5">
    <name type="scientific">Aeromicrobium chenweiae</name>
    <dbReference type="NCBI Taxonomy" id="2079793"/>
    <lineage>
        <taxon>Bacteria</taxon>
        <taxon>Bacillati</taxon>
        <taxon>Actinomycetota</taxon>
        <taxon>Actinomycetes</taxon>
        <taxon>Propionibacteriales</taxon>
        <taxon>Nocardioidaceae</taxon>
        <taxon>Aeromicrobium</taxon>
    </lineage>
</organism>